<dbReference type="Gene3D" id="3.90.1210.10">
    <property type="entry name" value="Antifreeze-like/N-acetylneuraminic acid synthase C-terminal domain"/>
    <property type="match status" value="1"/>
</dbReference>
<dbReference type="EMBL" id="OBEL01000001">
    <property type="protein sequence ID" value="SNZ08834.1"/>
    <property type="molecule type" value="Genomic_DNA"/>
</dbReference>
<dbReference type="PROSITE" id="PS50844">
    <property type="entry name" value="AFP_LIKE"/>
    <property type="match status" value="1"/>
</dbReference>
<dbReference type="PANTHER" id="PTHR42966">
    <property type="entry name" value="N-ACETYLNEURAMINATE SYNTHASE"/>
    <property type="match status" value="1"/>
</dbReference>
<evidence type="ECO:0000313" key="2">
    <source>
        <dbReference type="EMBL" id="SNZ08834.1"/>
    </source>
</evidence>
<dbReference type="SUPFAM" id="SSF51269">
    <property type="entry name" value="AFP III-like domain"/>
    <property type="match status" value="1"/>
</dbReference>
<organism evidence="2 3">
    <name type="scientific">Cohaesibacter gelatinilyticus</name>
    <dbReference type="NCBI Taxonomy" id="372072"/>
    <lineage>
        <taxon>Bacteria</taxon>
        <taxon>Pseudomonadati</taxon>
        <taxon>Pseudomonadota</taxon>
        <taxon>Alphaproteobacteria</taxon>
        <taxon>Hyphomicrobiales</taxon>
        <taxon>Cohaesibacteraceae</taxon>
    </lineage>
</organism>
<dbReference type="GO" id="GO:0016051">
    <property type="term" value="P:carbohydrate biosynthetic process"/>
    <property type="evidence" value="ECO:0007669"/>
    <property type="project" value="InterPro"/>
</dbReference>
<dbReference type="InterPro" id="IPR036732">
    <property type="entry name" value="AFP_Neu5c_C_sf"/>
</dbReference>
<dbReference type="Pfam" id="PF08666">
    <property type="entry name" value="SAF"/>
    <property type="match status" value="1"/>
</dbReference>
<dbReference type="Gene3D" id="3.20.20.70">
    <property type="entry name" value="Aldolase class I"/>
    <property type="match status" value="1"/>
</dbReference>
<dbReference type="InterPro" id="IPR013785">
    <property type="entry name" value="Aldolase_TIM"/>
</dbReference>
<dbReference type="SUPFAM" id="SSF51658">
    <property type="entry name" value="Xylose isomerase-like"/>
    <property type="match status" value="1"/>
</dbReference>
<proteinExistence type="predicted"/>
<gene>
    <name evidence="2" type="ORF">SAMN06265368_1837</name>
</gene>
<dbReference type="InterPro" id="IPR013132">
    <property type="entry name" value="PseI/NeuA/B-like_N"/>
</dbReference>
<name>A0A285NH69_9HYPH</name>
<dbReference type="InterPro" id="IPR036237">
    <property type="entry name" value="Xyl_isomerase-like_sf"/>
</dbReference>
<feature type="domain" description="AFP-like" evidence="1">
    <location>
        <begin position="302"/>
        <end position="360"/>
    </location>
</feature>
<protein>
    <submittedName>
        <fullName evidence="2">N-acetylneuraminate synthase</fullName>
    </submittedName>
</protein>
<sequence length="645" mass="72964">MPGPSGNASNHWKIRMALQIGNFTIGEGRAFIIAEIGNNHNGSYDLAIELIDQAIQAGADCVKFQMRHLAQVYRERSLNKAGEDLGSEYIVDLLQRFELSKEEHRKLKVYCDSKDILYLCTPWDSDSLAILEDMQVEAYKVASADLTNVPLLEELAKTGKPLILSTGMSKTEEVEHTVAFLNERKTAFALLHCNSTYPAPFHDINLRWMDGLRKIHPVIGYSGHERGIAVSIGAATLGAAIIERHFTADREMEGPDHAASLEMPEFKQMVDGIRQVEEALGTGAERTLSQGEMINRENLAKSLVAAYPIKKGIEITAEHIKVRSPGQGLAPHFYDELIGKTAKRDMEFEDFFYPADLSENALEPRDYDFERPWGVPVRYHDYASFAERISPDFYEFHLSYSDMDLKLEDYLQGQYDCDFVVHAPELFAESRLMDLATPDENERQKSIFETQRVIDITRTLKAYFPKTKRPMIVANIGGFTMDAPLPDDEISGYYERFAKSLNELDRKGVELIPQTMAPFPWHFGGQRYQNLFVKIEEILHYCKLLDLRMCFDISHSALTCNHLGLDFYDFAEKIAPISAHLHLGDAEGLNGEGLQIEDGNLDFARLGKILNKGCPNAPFIPEIWQGHKGRGEGFWIALERLEGKL</sequence>
<dbReference type="InterPro" id="IPR051690">
    <property type="entry name" value="PseI-like"/>
</dbReference>
<evidence type="ECO:0000259" key="1">
    <source>
        <dbReference type="PROSITE" id="PS50844"/>
    </source>
</evidence>
<reference evidence="2 3" key="1">
    <citation type="submission" date="2017-09" db="EMBL/GenBank/DDBJ databases">
        <authorList>
            <person name="Ehlers B."/>
            <person name="Leendertz F.H."/>
        </authorList>
    </citation>
    <scope>NUCLEOTIDE SEQUENCE [LARGE SCALE GENOMIC DNA]</scope>
    <source>
        <strain evidence="2 3">DSM 18289</strain>
    </source>
</reference>
<keyword evidence="3" id="KW-1185">Reference proteome</keyword>
<dbReference type="InterPro" id="IPR013974">
    <property type="entry name" value="SAF"/>
</dbReference>
<dbReference type="Pfam" id="PF01261">
    <property type="entry name" value="AP_endonuc_2"/>
    <property type="match status" value="1"/>
</dbReference>
<dbReference type="InterPro" id="IPR013022">
    <property type="entry name" value="Xyl_isomerase-like_TIM-brl"/>
</dbReference>
<evidence type="ECO:0000313" key="3">
    <source>
        <dbReference type="Proteomes" id="UP000219439"/>
    </source>
</evidence>
<dbReference type="SMART" id="SM00858">
    <property type="entry name" value="SAF"/>
    <property type="match status" value="1"/>
</dbReference>
<accession>A0A285NH69</accession>
<dbReference type="Pfam" id="PF03102">
    <property type="entry name" value="NeuB"/>
    <property type="match status" value="1"/>
</dbReference>
<dbReference type="PANTHER" id="PTHR42966:SF3">
    <property type="entry name" value="BLR5971 PROTEIN"/>
    <property type="match status" value="1"/>
</dbReference>
<dbReference type="Gene3D" id="3.20.20.150">
    <property type="entry name" value="Divalent-metal-dependent TIM barrel enzymes"/>
    <property type="match status" value="1"/>
</dbReference>
<dbReference type="CDD" id="cd11615">
    <property type="entry name" value="SAF_NeuB_like"/>
    <property type="match status" value="1"/>
</dbReference>
<dbReference type="SUPFAM" id="SSF51569">
    <property type="entry name" value="Aldolase"/>
    <property type="match status" value="1"/>
</dbReference>
<dbReference type="Proteomes" id="UP000219439">
    <property type="component" value="Unassembled WGS sequence"/>
</dbReference>
<dbReference type="GO" id="GO:0047444">
    <property type="term" value="F:N-acylneuraminate-9-phosphate synthase activity"/>
    <property type="evidence" value="ECO:0007669"/>
    <property type="project" value="TreeGrafter"/>
</dbReference>
<dbReference type="InterPro" id="IPR057736">
    <property type="entry name" value="SAF_PseI/NeuA/NeuB"/>
</dbReference>
<dbReference type="InterPro" id="IPR006190">
    <property type="entry name" value="SAF_AFP_Neu5Ac"/>
</dbReference>
<dbReference type="AlphaFoldDB" id="A0A285NH69"/>